<accession>A0A0E9URG2</accession>
<protein>
    <submittedName>
        <fullName evidence="1">Uncharacterized protein</fullName>
    </submittedName>
</protein>
<name>A0A0E9URG2_ANGAN</name>
<organism evidence="1">
    <name type="scientific">Anguilla anguilla</name>
    <name type="common">European freshwater eel</name>
    <name type="synonym">Muraena anguilla</name>
    <dbReference type="NCBI Taxonomy" id="7936"/>
    <lineage>
        <taxon>Eukaryota</taxon>
        <taxon>Metazoa</taxon>
        <taxon>Chordata</taxon>
        <taxon>Craniata</taxon>
        <taxon>Vertebrata</taxon>
        <taxon>Euteleostomi</taxon>
        <taxon>Actinopterygii</taxon>
        <taxon>Neopterygii</taxon>
        <taxon>Teleostei</taxon>
        <taxon>Anguilliformes</taxon>
        <taxon>Anguillidae</taxon>
        <taxon>Anguilla</taxon>
    </lineage>
</organism>
<evidence type="ECO:0000313" key="1">
    <source>
        <dbReference type="EMBL" id="JAH68407.1"/>
    </source>
</evidence>
<sequence length="43" mass="4874">MALMLFDYHSVYVIHTEPCQSSLLLPEQLSGKQLSSLCSLFKD</sequence>
<dbReference type="AlphaFoldDB" id="A0A0E9URG2"/>
<reference evidence="1" key="1">
    <citation type="submission" date="2014-11" db="EMBL/GenBank/DDBJ databases">
        <authorList>
            <person name="Amaro Gonzalez C."/>
        </authorList>
    </citation>
    <scope>NUCLEOTIDE SEQUENCE</scope>
</reference>
<dbReference type="EMBL" id="GBXM01040170">
    <property type="protein sequence ID" value="JAH68407.1"/>
    <property type="molecule type" value="Transcribed_RNA"/>
</dbReference>
<reference evidence="1" key="2">
    <citation type="journal article" date="2015" name="Fish Shellfish Immunol.">
        <title>Early steps in the European eel (Anguilla anguilla)-Vibrio vulnificus interaction in the gills: Role of the RtxA13 toxin.</title>
        <authorList>
            <person name="Callol A."/>
            <person name="Pajuelo D."/>
            <person name="Ebbesson L."/>
            <person name="Teles M."/>
            <person name="MacKenzie S."/>
            <person name="Amaro C."/>
        </authorList>
    </citation>
    <scope>NUCLEOTIDE SEQUENCE</scope>
</reference>
<proteinExistence type="predicted"/>